<comment type="caution">
    <text evidence="1">The sequence shown here is derived from an EMBL/GenBank/DDBJ whole genome shotgun (WGS) entry which is preliminary data.</text>
</comment>
<organism evidence="1 2">
    <name type="scientific">Noviluteimonas lactosilytica</name>
    <dbReference type="NCBI Taxonomy" id="2888523"/>
    <lineage>
        <taxon>Bacteria</taxon>
        <taxon>Pseudomonadati</taxon>
        <taxon>Pseudomonadota</taxon>
        <taxon>Gammaproteobacteria</taxon>
        <taxon>Lysobacterales</taxon>
        <taxon>Lysobacteraceae</taxon>
        <taxon>Noviluteimonas</taxon>
    </lineage>
</organism>
<evidence type="ECO:0000313" key="2">
    <source>
        <dbReference type="Proteomes" id="UP001165293"/>
    </source>
</evidence>
<dbReference type="EMBL" id="JAJGAK010000003">
    <property type="protein sequence ID" value="MCC8364144.1"/>
    <property type="molecule type" value="Genomic_DNA"/>
</dbReference>
<dbReference type="Proteomes" id="UP001165293">
    <property type="component" value="Unassembled WGS sequence"/>
</dbReference>
<evidence type="ECO:0000313" key="1">
    <source>
        <dbReference type="EMBL" id="MCC8364144.1"/>
    </source>
</evidence>
<keyword evidence="2" id="KW-1185">Reference proteome</keyword>
<proteinExistence type="predicted"/>
<accession>A0ABS8JKK2</accession>
<protein>
    <submittedName>
        <fullName evidence="1">Uncharacterized protein</fullName>
    </submittedName>
</protein>
<reference evidence="1" key="1">
    <citation type="submission" date="2021-10" db="EMBL/GenBank/DDBJ databases">
        <authorList>
            <person name="Lyu M."/>
            <person name="Wang X."/>
            <person name="Meng X."/>
            <person name="Xu K."/>
        </authorList>
    </citation>
    <scope>NUCLEOTIDE SEQUENCE</scope>
    <source>
        <strain evidence="1">A6</strain>
    </source>
</reference>
<sequence length="163" mass="18141">MAITADAHRWLLRYVEHVAVSGVPQNATAKQAVALTRLQQAHLTRHLTAYWGKPYECPRVLDLKPRHGYASRVLKDGFDPTDFVEWLVAGCSDVAEVAVQENGRPFLILPAVDARWSCDFELIVPITSDAFGYVHVFDVIPKGLPARKCEQRGHKKTAPSAIP</sequence>
<dbReference type="RefSeq" id="WP_230527929.1">
    <property type="nucleotide sequence ID" value="NZ_JAJGAK010000003.1"/>
</dbReference>
<gene>
    <name evidence="1" type="ORF">LK996_13785</name>
</gene>
<name>A0ABS8JKK2_9GAMM</name>